<feature type="signal peptide" evidence="7">
    <location>
        <begin position="1"/>
        <end position="22"/>
    </location>
</feature>
<dbReference type="Pfam" id="PF03348">
    <property type="entry name" value="Serinc"/>
    <property type="match status" value="1"/>
</dbReference>
<dbReference type="Proteomes" id="UP000092444">
    <property type="component" value="Unassembled WGS sequence"/>
</dbReference>
<keyword evidence="5 6" id="KW-0472">Membrane</keyword>
<keyword evidence="9" id="KW-1185">Reference proteome</keyword>
<dbReference type="InterPro" id="IPR005016">
    <property type="entry name" value="TDE1/TMS"/>
</dbReference>
<sequence>MGAVLGLCSAAQCALCCTGTAASLCCQACPSCKNTTSSRFMYALMLLVGTILGAIALSPGLQNTLKKWPFCINSTSSVSSRALESFTSNSLQVDCEYGHMPCEESD</sequence>
<organism evidence="8 9">
    <name type="scientific">Glossina morsitans morsitans</name>
    <name type="common">Savannah tsetse fly</name>
    <dbReference type="NCBI Taxonomy" id="37546"/>
    <lineage>
        <taxon>Eukaryota</taxon>
        <taxon>Metazoa</taxon>
        <taxon>Ecdysozoa</taxon>
        <taxon>Arthropoda</taxon>
        <taxon>Hexapoda</taxon>
        <taxon>Insecta</taxon>
        <taxon>Pterygota</taxon>
        <taxon>Neoptera</taxon>
        <taxon>Endopterygota</taxon>
        <taxon>Diptera</taxon>
        <taxon>Brachycera</taxon>
        <taxon>Muscomorpha</taxon>
        <taxon>Hippoboscoidea</taxon>
        <taxon>Glossinidae</taxon>
        <taxon>Glossina</taxon>
    </lineage>
</organism>
<evidence type="ECO:0000256" key="4">
    <source>
        <dbReference type="ARBA" id="ARBA00022989"/>
    </source>
</evidence>
<evidence type="ECO:0000313" key="9">
    <source>
        <dbReference type="Proteomes" id="UP000092444"/>
    </source>
</evidence>
<dbReference type="EnsemblMetazoa" id="GMOY005826-RA">
    <property type="protein sequence ID" value="GMOY005826-PA"/>
    <property type="gene ID" value="GMOY005826"/>
</dbReference>
<evidence type="ECO:0000256" key="3">
    <source>
        <dbReference type="ARBA" id="ARBA00022692"/>
    </source>
</evidence>
<evidence type="ECO:0000256" key="2">
    <source>
        <dbReference type="ARBA" id="ARBA00006665"/>
    </source>
</evidence>
<evidence type="ECO:0000256" key="5">
    <source>
        <dbReference type="ARBA" id="ARBA00023136"/>
    </source>
</evidence>
<reference evidence="8" key="1">
    <citation type="submission" date="2020-05" db="UniProtKB">
        <authorList>
            <consortium name="EnsemblMetazoa"/>
        </authorList>
    </citation>
    <scope>IDENTIFICATION</scope>
    <source>
        <strain evidence="8">Yale</strain>
    </source>
</reference>
<evidence type="ECO:0000256" key="6">
    <source>
        <dbReference type="SAM" id="Phobius"/>
    </source>
</evidence>
<comment type="subcellular location">
    <subcellularLocation>
        <location evidence="1">Membrane</location>
        <topology evidence="1">Multi-pass membrane protein</topology>
    </subcellularLocation>
</comment>
<evidence type="ECO:0000256" key="1">
    <source>
        <dbReference type="ARBA" id="ARBA00004141"/>
    </source>
</evidence>
<keyword evidence="4 6" id="KW-1133">Transmembrane helix</keyword>
<proteinExistence type="inferred from homology"/>
<dbReference type="EMBL" id="CCAG010022945">
    <property type="status" value="NOT_ANNOTATED_CDS"/>
    <property type="molecule type" value="Genomic_DNA"/>
</dbReference>
<dbReference type="STRING" id="37546.A0A1B0FPM7"/>
<accession>A0A1B0FPM7</accession>
<keyword evidence="7" id="KW-0732">Signal</keyword>
<evidence type="ECO:0000256" key="7">
    <source>
        <dbReference type="SAM" id="SignalP"/>
    </source>
</evidence>
<feature type="transmembrane region" description="Helical" evidence="6">
    <location>
        <begin position="38"/>
        <end position="57"/>
    </location>
</feature>
<dbReference type="AlphaFoldDB" id="A0A1B0FPM7"/>
<feature type="chain" id="PRO_5008407679" evidence="7">
    <location>
        <begin position="23"/>
        <end position="106"/>
    </location>
</feature>
<dbReference type="VEuPathDB" id="VectorBase:GMOY005826"/>
<dbReference type="GO" id="GO:0016020">
    <property type="term" value="C:membrane"/>
    <property type="evidence" value="ECO:0007669"/>
    <property type="project" value="UniProtKB-SubCell"/>
</dbReference>
<comment type="similarity">
    <text evidence="2">Belongs to the TDE1 family.</text>
</comment>
<keyword evidence="3 6" id="KW-0812">Transmembrane</keyword>
<protein>
    <submittedName>
        <fullName evidence="8">Uncharacterized protein</fullName>
    </submittedName>
</protein>
<name>A0A1B0FPM7_GLOMM</name>
<evidence type="ECO:0000313" key="8">
    <source>
        <dbReference type="EnsemblMetazoa" id="GMOY005826-PA"/>
    </source>
</evidence>